<gene>
    <name evidence="2" type="ORF">LXT13_22910</name>
</gene>
<proteinExistence type="predicted"/>
<evidence type="ECO:0000259" key="1">
    <source>
        <dbReference type="Pfam" id="PF13635"/>
    </source>
</evidence>
<organism evidence="2 3">
    <name type="scientific">Pelomonas cellulosilytica</name>
    <dbReference type="NCBI Taxonomy" id="2906762"/>
    <lineage>
        <taxon>Bacteria</taxon>
        <taxon>Pseudomonadati</taxon>
        <taxon>Pseudomonadota</taxon>
        <taxon>Betaproteobacteria</taxon>
        <taxon>Burkholderiales</taxon>
        <taxon>Sphaerotilaceae</taxon>
        <taxon>Roseateles</taxon>
    </lineage>
</organism>
<evidence type="ECO:0000313" key="3">
    <source>
        <dbReference type="Proteomes" id="UP001200741"/>
    </source>
</evidence>
<dbReference type="Pfam" id="PF13635">
    <property type="entry name" value="DUF4143"/>
    <property type="match status" value="1"/>
</dbReference>
<dbReference type="RefSeq" id="WP_233374632.1">
    <property type="nucleotide sequence ID" value="NZ_JAJTWU010000010.1"/>
</dbReference>
<evidence type="ECO:0000313" key="2">
    <source>
        <dbReference type="EMBL" id="MCE4557249.1"/>
    </source>
</evidence>
<dbReference type="Proteomes" id="UP001200741">
    <property type="component" value="Unassembled WGS sequence"/>
</dbReference>
<dbReference type="EMBL" id="JAJTWU010000010">
    <property type="protein sequence ID" value="MCE4557249.1"/>
    <property type="molecule type" value="Genomic_DNA"/>
</dbReference>
<dbReference type="PANTHER" id="PTHR43566:SF2">
    <property type="entry name" value="DUF4143 DOMAIN-CONTAINING PROTEIN"/>
    <property type="match status" value="1"/>
</dbReference>
<dbReference type="PANTHER" id="PTHR43566">
    <property type="entry name" value="CONSERVED PROTEIN"/>
    <property type="match status" value="1"/>
</dbReference>
<name>A0ABS8Y2G6_9BURK</name>
<comment type="caution">
    <text evidence="2">The sequence shown here is derived from an EMBL/GenBank/DDBJ whole genome shotgun (WGS) entry which is preliminary data.</text>
</comment>
<reference evidence="2 3" key="1">
    <citation type="submission" date="2021-12" db="EMBL/GenBank/DDBJ databases">
        <title>Genome seq of P8.</title>
        <authorList>
            <person name="Seo T."/>
        </authorList>
    </citation>
    <scope>NUCLEOTIDE SEQUENCE [LARGE SCALE GENOMIC DNA]</scope>
    <source>
        <strain evidence="2 3">P8</strain>
    </source>
</reference>
<dbReference type="InterPro" id="IPR025420">
    <property type="entry name" value="DUF4143"/>
</dbReference>
<keyword evidence="3" id="KW-1185">Reference proteome</keyword>
<accession>A0ABS8Y2G6</accession>
<feature type="domain" description="DUF4143" evidence="1">
    <location>
        <begin position="2"/>
        <end position="101"/>
    </location>
</feature>
<protein>
    <submittedName>
        <fullName evidence="2">DUF4143 domain-containing protein</fullName>
    </submittedName>
</protein>
<sequence>MLRRLKPVLPNLGKWLVKSPKVYVRDSGLVHALLGLQDLDALQGHPIVGASWEGFVVEQVATAVAEAMPDAQLGYYRAAAGTELDIVIERGSRRLGLEVKFSAAPQVGRGFWQALADLQPERSAVVAPVARRYPLKDGVEVLPVRDVMAWLVAG</sequence>